<organism evidence="7 8">
    <name type="scientific">Hymenobacter rigui</name>
    <dbReference type="NCBI Taxonomy" id="334424"/>
    <lineage>
        <taxon>Bacteria</taxon>
        <taxon>Pseudomonadati</taxon>
        <taxon>Bacteroidota</taxon>
        <taxon>Cytophagia</taxon>
        <taxon>Cytophagales</taxon>
        <taxon>Hymenobacteraceae</taxon>
        <taxon>Hymenobacter</taxon>
    </lineage>
</organism>
<dbReference type="Pfam" id="PF00155">
    <property type="entry name" value="Aminotran_1_2"/>
    <property type="match status" value="1"/>
</dbReference>
<dbReference type="SUPFAM" id="SSF53383">
    <property type="entry name" value="PLP-dependent transferases"/>
    <property type="match status" value="1"/>
</dbReference>
<proteinExistence type="inferred from homology"/>
<dbReference type="InterPro" id="IPR036388">
    <property type="entry name" value="WH-like_DNA-bd_sf"/>
</dbReference>
<dbReference type="PANTHER" id="PTHR46577">
    <property type="entry name" value="HTH-TYPE TRANSCRIPTIONAL REGULATORY PROTEIN GABR"/>
    <property type="match status" value="1"/>
</dbReference>
<evidence type="ECO:0000259" key="6">
    <source>
        <dbReference type="PROSITE" id="PS50949"/>
    </source>
</evidence>
<dbReference type="EMBL" id="RWIT01000008">
    <property type="protein sequence ID" value="RSK47521.1"/>
    <property type="molecule type" value="Genomic_DNA"/>
</dbReference>
<dbReference type="Pfam" id="PF00392">
    <property type="entry name" value="GntR"/>
    <property type="match status" value="1"/>
</dbReference>
<dbReference type="GO" id="GO:0008483">
    <property type="term" value="F:transaminase activity"/>
    <property type="evidence" value="ECO:0007669"/>
    <property type="project" value="UniProtKB-KW"/>
</dbReference>
<evidence type="ECO:0000256" key="5">
    <source>
        <dbReference type="ARBA" id="ARBA00023163"/>
    </source>
</evidence>
<dbReference type="Gene3D" id="3.40.640.10">
    <property type="entry name" value="Type I PLP-dependent aspartate aminotransferase-like (Major domain)"/>
    <property type="match status" value="1"/>
</dbReference>
<dbReference type="InterPro" id="IPR004839">
    <property type="entry name" value="Aminotransferase_I/II_large"/>
</dbReference>
<sequence>MLPYQTLLPLQRGASPGLPQQIAAGLIDLIRRGVLPFGARFPGARQLAGQLGVNRQTVGLAYEELQAQGWLVQRPRTAPVVCAQLPEVPGQPLPVAAGQFPARAAFQFTKTAAAPAGQLPAQSTLVLDGGSPDARLVPHALLARNYRLASRGAARRPHLLGYAAPNGVRRLREQLARYLHDTRGVPATADHVFVTRGSTMAFFLLAQLLVQAGDTVVVAARSYAEADAIFQSRGARLARVAVDEHGLVLDELEVLCRRQPVRLLYVTPHHHYPTTVTLSAARRVRLLALAEQYDFIVLEDDYDFDYHYAEAPILPLASADRRGRVIYTGSLSKVLAPAYRIGYVVAPAEVLAALAPIRVLVDQLGDPLLETAVAELLADGTLHNHLARSRQQYQHRRDVFCAALQARLAPWFTFVPPAGGLAVWGRFAAGVDLPKLAQRCQELGLLISDGRAYQLPTEPQPSHLRLGFAVLTPAELERSVRILETALRALH</sequence>
<keyword evidence="4" id="KW-0238">DNA-binding</keyword>
<keyword evidence="7" id="KW-0808">Transferase</keyword>
<dbReference type="CDD" id="cd00609">
    <property type="entry name" value="AAT_like"/>
    <property type="match status" value="1"/>
</dbReference>
<name>A0A3R9N3S8_9BACT</name>
<dbReference type="SUPFAM" id="SSF46785">
    <property type="entry name" value="Winged helix' DNA-binding domain"/>
    <property type="match status" value="1"/>
</dbReference>
<evidence type="ECO:0000313" key="8">
    <source>
        <dbReference type="Proteomes" id="UP000273500"/>
    </source>
</evidence>
<keyword evidence="3" id="KW-0805">Transcription regulation</keyword>
<dbReference type="InterPro" id="IPR036390">
    <property type="entry name" value="WH_DNA-bd_sf"/>
</dbReference>
<keyword evidence="7" id="KW-0032">Aminotransferase</keyword>
<evidence type="ECO:0000313" key="7">
    <source>
        <dbReference type="EMBL" id="RSK47521.1"/>
    </source>
</evidence>
<dbReference type="OrthoDB" id="594134at2"/>
<dbReference type="Proteomes" id="UP000273500">
    <property type="component" value="Unassembled WGS sequence"/>
</dbReference>
<dbReference type="GO" id="GO:0003700">
    <property type="term" value="F:DNA-binding transcription factor activity"/>
    <property type="evidence" value="ECO:0007669"/>
    <property type="project" value="InterPro"/>
</dbReference>
<gene>
    <name evidence="7" type="ORF">EI291_14785</name>
</gene>
<evidence type="ECO:0000256" key="4">
    <source>
        <dbReference type="ARBA" id="ARBA00023125"/>
    </source>
</evidence>
<comment type="similarity">
    <text evidence="1">In the C-terminal section; belongs to the class-I pyridoxal-phosphate-dependent aminotransferase family.</text>
</comment>
<dbReference type="SMART" id="SM00345">
    <property type="entry name" value="HTH_GNTR"/>
    <property type="match status" value="1"/>
</dbReference>
<keyword evidence="8" id="KW-1185">Reference proteome</keyword>
<dbReference type="GO" id="GO:0030170">
    <property type="term" value="F:pyridoxal phosphate binding"/>
    <property type="evidence" value="ECO:0007669"/>
    <property type="project" value="InterPro"/>
</dbReference>
<protein>
    <submittedName>
        <fullName evidence="7">PLP-dependent aminotransferase family protein</fullName>
    </submittedName>
</protein>
<comment type="caution">
    <text evidence="7">The sequence shown here is derived from an EMBL/GenBank/DDBJ whole genome shotgun (WGS) entry which is preliminary data.</text>
</comment>
<dbReference type="InterPro" id="IPR015421">
    <property type="entry name" value="PyrdxlP-dep_Trfase_major"/>
</dbReference>
<dbReference type="AlphaFoldDB" id="A0A3R9N3S8"/>
<dbReference type="RefSeq" id="WP_125421439.1">
    <property type="nucleotide sequence ID" value="NZ_RWIT01000008.1"/>
</dbReference>
<dbReference type="PANTHER" id="PTHR46577:SF2">
    <property type="entry name" value="TRANSCRIPTIONAL REGULATORY PROTEIN"/>
    <property type="match status" value="1"/>
</dbReference>
<accession>A0A3R9N3S8</accession>
<evidence type="ECO:0000256" key="3">
    <source>
        <dbReference type="ARBA" id="ARBA00023015"/>
    </source>
</evidence>
<evidence type="ECO:0000256" key="1">
    <source>
        <dbReference type="ARBA" id="ARBA00005384"/>
    </source>
</evidence>
<feature type="domain" description="HTH gntR-type" evidence="6">
    <location>
        <begin position="16"/>
        <end position="84"/>
    </location>
</feature>
<dbReference type="CDD" id="cd07377">
    <property type="entry name" value="WHTH_GntR"/>
    <property type="match status" value="1"/>
</dbReference>
<dbReference type="Gene3D" id="1.10.10.10">
    <property type="entry name" value="Winged helix-like DNA-binding domain superfamily/Winged helix DNA-binding domain"/>
    <property type="match status" value="1"/>
</dbReference>
<evidence type="ECO:0000256" key="2">
    <source>
        <dbReference type="ARBA" id="ARBA00022898"/>
    </source>
</evidence>
<keyword evidence="5" id="KW-0804">Transcription</keyword>
<dbReference type="InterPro" id="IPR015424">
    <property type="entry name" value="PyrdxlP-dep_Trfase"/>
</dbReference>
<dbReference type="InterPro" id="IPR000524">
    <property type="entry name" value="Tscrpt_reg_HTH_GntR"/>
</dbReference>
<dbReference type="PROSITE" id="PS50949">
    <property type="entry name" value="HTH_GNTR"/>
    <property type="match status" value="1"/>
</dbReference>
<reference evidence="7 8" key="1">
    <citation type="submission" date="2018-12" db="EMBL/GenBank/DDBJ databases">
        <authorList>
            <person name="Feng G."/>
            <person name="Zhu H."/>
        </authorList>
    </citation>
    <scope>NUCLEOTIDE SEQUENCE [LARGE SCALE GENOMIC DNA]</scope>
    <source>
        <strain evidence="7 8">KCTC 12533</strain>
    </source>
</reference>
<keyword evidence="2" id="KW-0663">Pyridoxal phosphate</keyword>
<dbReference type="InterPro" id="IPR051446">
    <property type="entry name" value="HTH_trans_reg/aminotransferase"/>
</dbReference>
<dbReference type="GO" id="GO:0003677">
    <property type="term" value="F:DNA binding"/>
    <property type="evidence" value="ECO:0007669"/>
    <property type="project" value="UniProtKB-KW"/>
</dbReference>